<dbReference type="InterPro" id="IPR000014">
    <property type="entry name" value="PAS"/>
</dbReference>
<dbReference type="InterPro" id="IPR005467">
    <property type="entry name" value="His_kinase_dom"/>
</dbReference>
<protein>
    <recommendedName>
        <fullName evidence="2">histidine kinase</fullName>
        <ecNumber evidence="2">2.7.13.3</ecNumber>
    </recommendedName>
</protein>
<evidence type="ECO:0000256" key="3">
    <source>
        <dbReference type="ARBA" id="ARBA00022553"/>
    </source>
</evidence>
<dbReference type="Gene3D" id="1.10.287.130">
    <property type="match status" value="1"/>
</dbReference>
<dbReference type="InterPro" id="IPR003661">
    <property type="entry name" value="HisK_dim/P_dom"/>
</dbReference>
<evidence type="ECO:0000256" key="2">
    <source>
        <dbReference type="ARBA" id="ARBA00012438"/>
    </source>
</evidence>
<sequence length="428" mass="47136">MIRSKVRSASRRLLATFGADSRSGRHASSGGSSIGTDCEDIFERMPVAVWLQDYSTVGSWLDALREAGIDDLRTYFSEYPNEVDHCVGLIRLLDVNRAALELVGAAGKEDVMAVSLEAELTDESRKSFVEQFVAIWEGRGRIEIEFVGRTLSGEEFPCLLRGSMCSPTGELDLSRVVVSIIDITERKAAEVRLEELVRSKDELIASVSHEIRTPLTSIIGSSQLLYSEGARLSDAEKDEMFQILVRQSADVANIVDDLIVAAKADIGKLQVMSMPVDVYAQATQVIETWDRRAVDHIPLAGESVWCVGDPNRVRQIVRNLISNALHHGGERVRVFVESDATTAHVRVIDDGPGIPMEDRERIFENYQRGTPIPGLTSAIGLGLGISRYLAHLMGGDLTYRFEEGESIFELSLPLSETDSDACNDMSDS</sequence>
<evidence type="ECO:0000256" key="1">
    <source>
        <dbReference type="ARBA" id="ARBA00000085"/>
    </source>
</evidence>
<evidence type="ECO:0000313" key="8">
    <source>
        <dbReference type="EMBL" id="VAW04230.1"/>
    </source>
</evidence>
<evidence type="ECO:0000259" key="7">
    <source>
        <dbReference type="PROSITE" id="PS50109"/>
    </source>
</evidence>
<proteinExistence type="predicted"/>
<dbReference type="Gene3D" id="3.30.450.20">
    <property type="entry name" value="PAS domain"/>
    <property type="match status" value="1"/>
</dbReference>
<dbReference type="PRINTS" id="PR00344">
    <property type="entry name" value="BCTRLSENSOR"/>
</dbReference>
<keyword evidence="3" id="KW-0597">Phosphoprotein</keyword>
<organism evidence="8">
    <name type="scientific">hydrothermal vent metagenome</name>
    <dbReference type="NCBI Taxonomy" id="652676"/>
    <lineage>
        <taxon>unclassified sequences</taxon>
        <taxon>metagenomes</taxon>
        <taxon>ecological metagenomes</taxon>
    </lineage>
</organism>
<dbReference type="InterPro" id="IPR036097">
    <property type="entry name" value="HisK_dim/P_sf"/>
</dbReference>
<dbReference type="InterPro" id="IPR035965">
    <property type="entry name" value="PAS-like_dom_sf"/>
</dbReference>
<dbReference type="NCBIfam" id="TIGR00229">
    <property type="entry name" value="sensory_box"/>
    <property type="match status" value="1"/>
</dbReference>
<dbReference type="CDD" id="cd00082">
    <property type="entry name" value="HisKA"/>
    <property type="match status" value="1"/>
</dbReference>
<dbReference type="SUPFAM" id="SSF55785">
    <property type="entry name" value="PYP-like sensor domain (PAS domain)"/>
    <property type="match status" value="1"/>
</dbReference>
<dbReference type="PROSITE" id="PS50109">
    <property type="entry name" value="HIS_KIN"/>
    <property type="match status" value="1"/>
</dbReference>
<evidence type="ECO:0000256" key="5">
    <source>
        <dbReference type="ARBA" id="ARBA00022777"/>
    </source>
</evidence>
<dbReference type="Pfam" id="PF00512">
    <property type="entry name" value="HisKA"/>
    <property type="match status" value="1"/>
</dbReference>
<keyword evidence="4" id="KW-0808">Transferase</keyword>
<dbReference type="EC" id="2.7.13.3" evidence="2"/>
<dbReference type="PANTHER" id="PTHR43711">
    <property type="entry name" value="TWO-COMPONENT HISTIDINE KINASE"/>
    <property type="match status" value="1"/>
</dbReference>
<dbReference type="SUPFAM" id="SSF47384">
    <property type="entry name" value="Homodimeric domain of signal transducing histidine kinase"/>
    <property type="match status" value="1"/>
</dbReference>
<dbReference type="EMBL" id="UOEI01000388">
    <property type="protein sequence ID" value="VAW04230.1"/>
    <property type="molecule type" value="Genomic_DNA"/>
</dbReference>
<dbReference type="PANTHER" id="PTHR43711:SF1">
    <property type="entry name" value="HISTIDINE KINASE 1"/>
    <property type="match status" value="1"/>
</dbReference>
<dbReference type="AlphaFoldDB" id="A0A3B0SIL9"/>
<dbReference type="SUPFAM" id="SSF55874">
    <property type="entry name" value="ATPase domain of HSP90 chaperone/DNA topoisomerase II/histidine kinase"/>
    <property type="match status" value="1"/>
</dbReference>
<dbReference type="InterPro" id="IPR050736">
    <property type="entry name" value="Sensor_HK_Regulatory"/>
</dbReference>
<dbReference type="InterPro" id="IPR003594">
    <property type="entry name" value="HATPase_dom"/>
</dbReference>
<keyword evidence="5" id="KW-0418">Kinase</keyword>
<evidence type="ECO:0000256" key="6">
    <source>
        <dbReference type="ARBA" id="ARBA00023012"/>
    </source>
</evidence>
<dbReference type="GO" id="GO:0000155">
    <property type="term" value="F:phosphorelay sensor kinase activity"/>
    <property type="evidence" value="ECO:0007669"/>
    <property type="project" value="InterPro"/>
</dbReference>
<dbReference type="InterPro" id="IPR036890">
    <property type="entry name" value="HATPase_C_sf"/>
</dbReference>
<evidence type="ECO:0000256" key="4">
    <source>
        <dbReference type="ARBA" id="ARBA00022679"/>
    </source>
</evidence>
<gene>
    <name evidence="8" type="ORF">MNBD_ACTINO01-377</name>
</gene>
<feature type="domain" description="Histidine kinase" evidence="7">
    <location>
        <begin position="206"/>
        <end position="416"/>
    </location>
</feature>
<dbReference type="InterPro" id="IPR004358">
    <property type="entry name" value="Sig_transdc_His_kin-like_C"/>
</dbReference>
<reference evidence="8" key="1">
    <citation type="submission" date="2018-06" db="EMBL/GenBank/DDBJ databases">
        <authorList>
            <person name="Zhirakovskaya E."/>
        </authorList>
    </citation>
    <scope>NUCLEOTIDE SEQUENCE</scope>
</reference>
<comment type="catalytic activity">
    <reaction evidence="1">
        <text>ATP + protein L-histidine = ADP + protein N-phospho-L-histidine.</text>
        <dbReference type="EC" id="2.7.13.3"/>
    </reaction>
</comment>
<dbReference type="Pfam" id="PF02518">
    <property type="entry name" value="HATPase_c"/>
    <property type="match status" value="1"/>
</dbReference>
<name>A0A3B0SIL9_9ZZZZ</name>
<dbReference type="SMART" id="SM00387">
    <property type="entry name" value="HATPase_c"/>
    <property type="match status" value="1"/>
</dbReference>
<dbReference type="SMART" id="SM00388">
    <property type="entry name" value="HisKA"/>
    <property type="match status" value="1"/>
</dbReference>
<dbReference type="Gene3D" id="3.30.565.10">
    <property type="entry name" value="Histidine kinase-like ATPase, C-terminal domain"/>
    <property type="match status" value="1"/>
</dbReference>
<accession>A0A3B0SIL9</accession>
<keyword evidence="6" id="KW-0902">Two-component regulatory system</keyword>